<keyword evidence="1" id="KW-0808">Transferase</keyword>
<dbReference type="InterPro" id="IPR006204">
    <property type="entry name" value="GHMP_kinase_N_dom"/>
</dbReference>
<evidence type="ECO:0000313" key="3">
    <source>
        <dbReference type="EMBL" id="GGY66621.1"/>
    </source>
</evidence>
<evidence type="ECO:0000256" key="1">
    <source>
        <dbReference type="ARBA" id="ARBA00022777"/>
    </source>
</evidence>
<accession>A0ABQ3AT82</accession>
<feature type="domain" description="GHMP kinase N-terminal" evidence="2">
    <location>
        <begin position="41"/>
        <end position="101"/>
    </location>
</feature>
<dbReference type="RefSeq" id="WP_331445225.1">
    <property type="nucleotide sequence ID" value="NZ_CP144226.1"/>
</dbReference>
<proteinExistence type="predicted"/>
<keyword evidence="4" id="KW-1185">Reference proteome</keyword>
<dbReference type="InterPro" id="IPR014721">
    <property type="entry name" value="Ribsml_uS5_D2-typ_fold_subgr"/>
</dbReference>
<dbReference type="InterPro" id="IPR020568">
    <property type="entry name" value="Ribosomal_Su5_D2-typ_SF"/>
</dbReference>
<organism evidence="3 4">
    <name type="scientific">Streptomyces xanthochromogenes</name>
    <dbReference type="NCBI Taxonomy" id="67384"/>
    <lineage>
        <taxon>Bacteria</taxon>
        <taxon>Bacillati</taxon>
        <taxon>Actinomycetota</taxon>
        <taxon>Actinomycetes</taxon>
        <taxon>Kitasatosporales</taxon>
        <taxon>Streptomycetaceae</taxon>
        <taxon>Streptomyces</taxon>
    </lineage>
</organism>
<protein>
    <recommendedName>
        <fullName evidence="2">GHMP kinase N-terminal domain-containing protein</fullName>
    </recommendedName>
</protein>
<comment type="caution">
    <text evidence="3">The sequence shown here is derived from an EMBL/GenBank/DDBJ whole genome shotgun (WGS) entry which is preliminary data.</text>
</comment>
<evidence type="ECO:0000259" key="2">
    <source>
        <dbReference type="Pfam" id="PF00288"/>
    </source>
</evidence>
<name>A0ABQ3AT82_9ACTN</name>
<dbReference type="Proteomes" id="UP000600946">
    <property type="component" value="Unassembled WGS sequence"/>
</dbReference>
<gene>
    <name evidence="3" type="ORF">GCM10010326_71330</name>
</gene>
<sequence length="267" mass="28831">MPCTVHTTQASFIPARGEELTVSPSWKSKARRAAQLAVQACVRPEDGPVGGHLELTGDVPLCRGFGSSTSDVLAAIWAVQDAFVAPLPPEAVARIAVCAETASDSLMFKESSVLFAQREGKVIEDFGYRMPAVRVLGFGSRPENEGKGIDTLAFPPARYDSTEIEDFAELHAMLREAIHTKDVALVGAVASASTAINQRHLPIPLLDSLRVIERETGALGIQTAHSGDIAGLLYDRDDPEVDARTEHGRRLLHNIGIHEQWIFTTGD</sequence>
<reference evidence="4" key="1">
    <citation type="journal article" date="2019" name="Int. J. Syst. Evol. Microbiol.">
        <title>The Global Catalogue of Microorganisms (GCM) 10K type strain sequencing project: providing services to taxonomists for standard genome sequencing and annotation.</title>
        <authorList>
            <consortium name="The Broad Institute Genomics Platform"/>
            <consortium name="The Broad Institute Genome Sequencing Center for Infectious Disease"/>
            <person name="Wu L."/>
            <person name="Ma J."/>
        </authorList>
    </citation>
    <scope>NUCLEOTIDE SEQUENCE [LARGE SCALE GENOMIC DNA]</scope>
    <source>
        <strain evidence="4">JCM 4594</strain>
    </source>
</reference>
<dbReference type="EMBL" id="BMUU01000019">
    <property type="protein sequence ID" value="GGY66621.1"/>
    <property type="molecule type" value="Genomic_DNA"/>
</dbReference>
<evidence type="ECO:0000313" key="4">
    <source>
        <dbReference type="Proteomes" id="UP000600946"/>
    </source>
</evidence>
<dbReference type="Pfam" id="PF00288">
    <property type="entry name" value="GHMP_kinases_N"/>
    <property type="match status" value="1"/>
</dbReference>
<dbReference type="Gene3D" id="3.30.230.10">
    <property type="match status" value="1"/>
</dbReference>
<keyword evidence="1" id="KW-0418">Kinase</keyword>
<dbReference type="SUPFAM" id="SSF54211">
    <property type="entry name" value="Ribosomal protein S5 domain 2-like"/>
    <property type="match status" value="1"/>
</dbReference>